<evidence type="ECO:0000313" key="2">
    <source>
        <dbReference type="EMBL" id="SDX88777.1"/>
    </source>
</evidence>
<evidence type="ECO:0000313" key="3">
    <source>
        <dbReference type="Proteomes" id="UP000199595"/>
    </source>
</evidence>
<dbReference type="SUPFAM" id="SSF52266">
    <property type="entry name" value="SGNH hydrolase"/>
    <property type="match status" value="1"/>
</dbReference>
<dbReference type="OrthoDB" id="9816001at2"/>
<dbReference type="InterPro" id="IPR036514">
    <property type="entry name" value="SGNH_hydro_sf"/>
</dbReference>
<protein>
    <submittedName>
        <fullName evidence="2">Sialidase-1</fullName>
    </submittedName>
</protein>
<dbReference type="Gene3D" id="2.60.120.260">
    <property type="entry name" value="Galactose-binding domain-like"/>
    <property type="match status" value="1"/>
</dbReference>
<dbReference type="Gene3D" id="3.40.50.1110">
    <property type="entry name" value="SGNH hydrolase"/>
    <property type="match status" value="1"/>
</dbReference>
<name>A0A1H3FDB7_9FLAO</name>
<dbReference type="InterPro" id="IPR029058">
    <property type="entry name" value="AB_hydrolase_fold"/>
</dbReference>
<dbReference type="GO" id="GO:0004622">
    <property type="term" value="F:phosphatidylcholine lysophospholipase activity"/>
    <property type="evidence" value="ECO:0007669"/>
    <property type="project" value="TreeGrafter"/>
</dbReference>
<reference evidence="2 3" key="1">
    <citation type="submission" date="2016-10" db="EMBL/GenBank/DDBJ databases">
        <authorList>
            <person name="de Groot N.N."/>
        </authorList>
    </citation>
    <scope>NUCLEOTIDE SEQUENCE [LARGE SCALE GENOMIC DNA]</scope>
    <source>
        <strain evidence="2 3">DSM 24956</strain>
    </source>
</reference>
<gene>
    <name evidence="2" type="ORF">SAMN05444411_1118</name>
</gene>
<dbReference type="Proteomes" id="UP000199595">
    <property type="component" value="Unassembled WGS sequence"/>
</dbReference>
<dbReference type="InterPro" id="IPR051532">
    <property type="entry name" value="Ester_Hydrolysis_Enzymes"/>
</dbReference>
<dbReference type="AlphaFoldDB" id="A0A1H3FDB7"/>
<dbReference type="Pfam" id="PF13472">
    <property type="entry name" value="Lipase_GDSL_2"/>
    <property type="match status" value="1"/>
</dbReference>
<dbReference type="EMBL" id="FNNJ01000011">
    <property type="protein sequence ID" value="SDX88777.1"/>
    <property type="molecule type" value="Genomic_DNA"/>
</dbReference>
<dbReference type="STRING" id="762486.SAMN05444411_1118"/>
<evidence type="ECO:0000259" key="1">
    <source>
        <dbReference type="Pfam" id="PF13472"/>
    </source>
</evidence>
<sequence length="652" mass="74911">MKIKFNVFIVSVFILFFVVDISAQNLEQSEWKGFKRINFEVENCNARLVIPKKALNGNPWVWRARFPEYHNKIDSSLVAEGFHIAYINTDNKFGSPNAVKIWNKFYKYLVKNYKLQKKVAIHCHSRGGLFAYNWAKVNPEKVACIYADAIVCDFKSWPAGFGAGDGSKNEWKRLKQEYGFKNDEEAIAYLNNPIDNLEELAKNRVPILHSISNQDKIVPPKENSLKLIQRYIELDAPASILPCSKGIQKLKGHHYEIDNPQLVIDFIKYNSIQKGKLNSSNYHLERKGIANSYIKFEREKVGRVAFLGGSITYNTGWRDSISAYLVKRFPQTKFEFVAAGIPSMGSTPGAFRLQRDVLSKGKIDLLFEEAAVNDSTNERTSEEQIKGMEGIVRHLRKTNPEMDIVMMHFVDPDKMEDYRRGVEPEVITNHNLIADHYGISTINLAKEVTDRIDNGEFTWEKDFKNLHPSPFGQGIYAHSMLQFLENSFSKHLDADDKIFSYDLQEKINEFSYENGELVDISTIKLPKGWFINSSWNPNDGKRTRPNYVDVPMLIGDKPSKVLKFKFEGNTVGIAIAAGKDAGIIEYRIDKGEWKTQNLFTKWSGQVHLPWYYTLASELSNKKHTLEIKISEIKDARSEGNACRIRYFYINKN</sequence>
<dbReference type="PANTHER" id="PTHR30383:SF28">
    <property type="entry name" value="LIPASE_ACYLHYDROLASE"/>
    <property type="match status" value="1"/>
</dbReference>
<accession>A0A1H3FDB7</accession>
<dbReference type="PANTHER" id="PTHR30383">
    <property type="entry name" value="THIOESTERASE 1/PROTEASE 1/LYSOPHOSPHOLIPASE L1"/>
    <property type="match status" value="1"/>
</dbReference>
<feature type="domain" description="SGNH hydrolase-type esterase" evidence="1">
    <location>
        <begin position="306"/>
        <end position="473"/>
    </location>
</feature>
<organism evidence="2 3">
    <name type="scientific">Lutibacter oricola</name>
    <dbReference type="NCBI Taxonomy" id="762486"/>
    <lineage>
        <taxon>Bacteria</taxon>
        <taxon>Pseudomonadati</taxon>
        <taxon>Bacteroidota</taxon>
        <taxon>Flavobacteriia</taxon>
        <taxon>Flavobacteriales</taxon>
        <taxon>Flavobacteriaceae</taxon>
        <taxon>Lutibacter</taxon>
    </lineage>
</organism>
<dbReference type="Gene3D" id="3.40.50.1820">
    <property type="entry name" value="alpha/beta hydrolase"/>
    <property type="match status" value="1"/>
</dbReference>
<proteinExistence type="predicted"/>
<dbReference type="InterPro" id="IPR013830">
    <property type="entry name" value="SGNH_hydro"/>
</dbReference>
<keyword evidence="3" id="KW-1185">Reference proteome</keyword>
<dbReference type="RefSeq" id="WP_090125524.1">
    <property type="nucleotide sequence ID" value="NZ_FNNJ01000011.1"/>
</dbReference>
<dbReference type="SUPFAM" id="SSF53474">
    <property type="entry name" value="alpha/beta-Hydrolases"/>
    <property type="match status" value="1"/>
</dbReference>